<organism evidence="1 2">
    <name type="scientific">Dallia pectoralis</name>
    <name type="common">Alaska blackfish</name>
    <dbReference type="NCBI Taxonomy" id="75939"/>
    <lineage>
        <taxon>Eukaryota</taxon>
        <taxon>Metazoa</taxon>
        <taxon>Chordata</taxon>
        <taxon>Craniata</taxon>
        <taxon>Vertebrata</taxon>
        <taxon>Euteleostomi</taxon>
        <taxon>Actinopterygii</taxon>
        <taxon>Neopterygii</taxon>
        <taxon>Teleostei</taxon>
        <taxon>Protacanthopterygii</taxon>
        <taxon>Esociformes</taxon>
        <taxon>Umbridae</taxon>
        <taxon>Dallia</taxon>
    </lineage>
</organism>
<comment type="caution">
    <text evidence="1">The sequence shown here is derived from an EMBL/GenBank/DDBJ whole genome shotgun (WGS) entry which is preliminary data.</text>
</comment>
<accession>A0ACC2F0V5</accession>
<dbReference type="EMBL" id="CM055764">
    <property type="protein sequence ID" value="KAJ7984971.1"/>
    <property type="molecule type" value="Genomic_DNA"/>
</dbReference>
<dbReference type="Proteomes" id="UP001157502">
    <property type="component" value="Chromosome 37"/>
</dbReference>
<proteinExistence type="predicted"/>
<evidence type="ECO:0000313" key="2">
    <source>
        <dbReference type="Proteomes" id="UP001157502"/>
    </source>
</evidence>
<reference evidence="1" key="1">
    <citation type="submission" date="2021-05" db="EMBL/GenBank/DDBJ databases">
        <authorList>
            <person name="Pan Q."/>
            <person name="Jouanno E."/>
            <person name="Zahm M."/>
            <person name="Klopp C."/>
            <person name="Cabau C."/>
            <person name="Louis A."/>
            <person name="Berthelot C."/>
            <person name="Parey E."/>
            <person name="Roest Crollius H."/>
            <person name="Montfort J."/>
            <person name="Robinson-Rechavi M."/>
            <person name="Bouchez O."/>
            <person name="Lampietro C."/>
            <person name="Lopez Roques C."/>
            <person name="Donnadieu C."/>
            <person name="Postlethwait J."/>
            <person name="Bobe J."/>
            <person name="Dillon D."/>
            <person name="Chandos A."/>
            <person name="von Hippel F."/>
            <person name="Guiguen Y."/>
        </authorList>
    </citation>
    <scope>NUCLEOTIDE SEQUENCE</scope>
    <source>
        <strain evidence="1">YG-Jan2019</strain>
    </source>
</reference>
<evidence type="ECO:0000313" key="1">
    <source>
        <dbReference type="EMBL" id="KAJ7984971.1"/>
    </source>
</evidence>
<protein>
    <submittedName>
        <fullName evidence="1">Uncharacterized protein</fullName>
    </submittedName>
</protein>
<gene>
    <name evidence="1" type="ORF">DPEC_G00360280</name>
</gene>
<name>A0ACC2F0V5_DALPE</name>
<sequence length="97" mass="10505">MNTRFWTPTPTPLEKQPGEEAEFLPVSVPSPHVERHAPQCPPSHDGVVVDLSISRQDVVSLSFRPGISASISFSRTLVPFLKSAGFTPTPPPTPSVM</sequence>
<keyword evidence="2" id="KW-1185">Reference proteome</keyword>